<gene>
    <name evidence="2" type="ORF">LRP50_00440</name>
</gene>
<organism evidence="2 3">
    <name type="scientific">Enterovibrio gelatinilyticus</name>
    <dbReference type="NCBI Taxonomy" id="2899819"/>
    <lineage>
        <taxon>Bacteria</taxon>
        <taxon>Pseudomonadati</taxon>
        <taxon>Pseudomonadota</taxon>
        <taxon>Gammaproteobacteria</taxon>
        <taxon>Vibrionales</taxon>
        <taxon>Vibrionaceae</taxon>
        <taxon>Enterovibrio</taxon>
    </lineage>
</organism>
<dbReference type="RefSeq" id="WP_274162549.1">
    <property type="nucleotide sequence ID" value="NZ_JAJUBC010000001.1"/>
</dbReference>
<dbReference type="EMBL" id="JAJUBC010000001">
    <property type="protein sequence ID" value="MDD1791595.1"/>
    <property type="molecule type" value="Genomic_DNA"/>
</dbReference>
<evidence type="ECO:0000313" key="2">
    <source>
        <dbReference type="EMBL" id="MDD1791595.1"/>
    </source>
</evidence>
<sequence length="209" mass="22935">MKRISLVFVLAIFLFGCNDENNISTTPSSPNQEQEPEQDSGNDSADKEKQEDEEQALSESPAEVIKRELEQSYLRHAPNLDRDSSLTGTDNNGNGVRDDIDVIINDITSDTPIKEALVQVATSYQKELTVDWGVLSDEEAKSMQRTLFSDMSKASQCLGETLGAGFSGPSRILKALTYNTKNRSLHFIKSNSIADGMAFTVGGFEDACE</sequence>
<feature type="compositionally biased region" description="Polar residues" evidence="1">
    <location>
        <begin position="85"/>
        <end position="94"/>
    </location>
</feature>
<evidence type="ECO:0008006" key="4">
    <source>
        <dbReference type="Google" id="ProtNLM"/>
    </source>
</evidence>
<feature type="compositionally biased region" description="Polar residues" evidence="1">
    <location>
        <begin position="23"/>
        <end position="33"/>
    </location>
</feature>
<feature type="region of interest" description="Disordered" evidence="1">
    <location>
        <begin position="76"/>
        <end position="98"/>
    </location>
</feature>
<feature type="region of interest" description="Disordered" evidence="1">
    <location>
        <begin position="23"/>
        <end position="63"/>
    </location>
</feature>
<keyword evidence="3" id="KW-1185">Reference proteome</keyword>
<name>A0ABT5QUH8_9GAMM</name>
<reference evidence="2" key="1">
    <citation type="submission" date="2021-12" db="EMBL/GenBank/DDBJ databases">
        <title>Enterovibrio ZSDZ35 sp. nov. and Enterovibrio ZSDZ42 sp. nov., isolated from coastal seawater in Qingdao.</title>
        <authorList>
            <person name="Zhang P."/>
        </authorList>
    </citation>
    <scope>NUCLEOTIDE SEQUENCE</scope>
    <source>
        <strain evidence="2">ZSDZ42</strain>
    </source>
</reference>
<proteinExistence type="predicted"/>
<evidence type="ECO:0000313" key="3">
    <source>
        <dbReference type="Proteomes" id="UP001149400"/>
    </source>
</evidence>
<protein>
    <recommendedName>
        <fullName evidence="4">Lipoprotein</fullName>
    </recommendedName>
</protein>
<evidence type="ECO:0000256" key="1">
    <source>
        <dbReference type="SAM" id="MobiDB-lite"/>
    </source>
</evidence>
<dbReference type="Proteomes" id="UP001149400">
    <property type="component" value="Unassembled WGS sequence"/>
</dbReference>
<comment type="caution">
    <text evidence="2">The sequence shown here is derived from an EMBL/GenBank/DDBJ whole genome shotgun (WGS) entry which is preliminary data.</text>
</comment>
<accession>A0ABT5QUH8</accession>
<dbReference type="PROSITE" id="PS51257">
    <property type="entry name" value="PROKAR_LIPOPROTEIN"/>
    <property type="match status" value="1"/>
</dbReference>